<comment type="function">
    <text evidence="1 6">Promotes the exchange of GDP for GTP in EF-1-alpha/GDP, thus allowing the regeneration of EF-1-alpha/GTP that could then be used to form the ternary complex EF-1-alpha/GTP/AAtRNA.</text>
</comment>
<dbReference type="InterPro" id="IPR014038">
    <property type="entry name" value="EF1B_bsu/dsu_GNE"/>
</dbReference>
<sequence length="96" mass="10369">MIVSKLLAVIKILPEDDSVSLDKLKDDLKAALPKGEKDLYVHKFQEEEIAFGLKALKVFVIMPGDYSGGTQPVEDAFAAVKGVGQVDVEIVQTLPG</sequence>
<comment type="similarity">
    <text evidence="2 6">Belongs to the EF-1-beta/EF-1-delta family.</text>
</comment>
<dbReference type="NCBIfam" id="TIGR00489">
    <property type="entry name" value="aEF-1_beta"/>
    <property type="match status" value="1"/>
</dbReference>
<evidence type="ECO:0000256" key="3">
    <source>
        <dbReference type="ARBA" id="ARBA00017600"/>
    </source>
</evidence>
<dbReference type="Proteomes" id="UP000288215">
    <property type="component" value="Unassembled WGS sequence"/>
</dbReference>
<evidence type="ECO:0000256" key="4">
    <source>
        <dbReference type="ARBA" id="ARBA00022768"/>
    </source>
</evidence>
<dbReference type="AlphaFoldDB" id="A0A3S3S728"/>
<evidence type="ECO:0000313" key="8">
    <source>
        <dbReference type="EMBL" id="RWX72850.1"/>
    </source>
</evidence>
<dbReference type="SUPFAM" id="SSF54984">
    <property type="entry name" value="eEF-1beta-like"/>
    <property type="match status" value="1"/>
</dbReference>
<dbReference type="EMBL" id="RXGA01000003">
    <property type="protein sequence ID" value="RWX72850.1"/>
    <property type="molecule type" value="Genomic_DNA"/>
</dbReference>
<reference evidence="8 9" key="1">
    <citation type="submission" date="2018-12" db="EMBL/GenBank/DDBJ databases">
        <title>The complete genome of the methanogenic archaea of the candidate phylum Verstraetearchaeota, obtained from the metagenome of underground thermal water.</title>
        <authorList>
            <person name="Kadnikov V.V."/>
            <person name="Mardanov A.V."/>
            <person name="Beletsky A.V."/>
            <person name="Karnachuk O.V."/>
            <person name="Ravin N.V."/>
        </authorList>
    </citation>
    <scope>NUCLEOTIDE SEQUENCE [LARGE SCALE GENOMIC DNA]</scope>
    <source>
        <strain evidence="8">Ch88</strain>
    </source>
</reference>
<dbReference type="CDD" id="cd00292">
    <property type="entry name" value="EF1B"/>
    <property type="match status" value="1"/>
</dbReference>
<evidence type="ECO:0000256" key="5">
    <source>
        <dbReference type="ARBA" id="ARBA00022917"/>
    </source>
</evidence>
<accession>A0A3S3S728</accession>
<dbReference type="GO" id="GO:0003746">
    <property type="term" value="F:translation elongation factor activity"/>
    <property type="evidence" value="ECO:0007669"/>
    <property type="project" value="UniProtKB-UniRule"/>
</dbReference>
<dbReference type="Gene3D" id="3.30.70.60">
    <property type="match status" value="1"/>
</dbReference>
<feature type="domain" description="Translation elongation factor EF1B beta/delta subunit guanine nucleotide exchange" evidence="7">
    <location>
        <begin position="5"/>
        <end position="94"/>
    </location>
</feature>
<dbReference type="NCBIfam" id="NF001670">
    <property type="entry name" value="PRK00435.1"/>
    <property type="match status" value="1"/>
</dbReference>
<dbReference type="HAMAP" id="MF_00043">
    <property type="entry name" value="EF1_beta"/>
    <property type="match status" value="1"/>
</dbReference>
<evidence type="ECO:0000256" key="6">
    <source>
        <dbReference type="HAMAP-Rule" id="MF_00043"/>
    </source>
</evidence>
<keyword evidence="5 6" id="KW-0648">Protein biosynthesis</keyword>
<dbReference type="PANTHER" id="PTHR39647">
    <property type="entry name" value="ELONGATION FACTOR 1-BETA"/>
    <property type="match status" value="1"/>
</dbReference>
<keyword evidence="4 6" id="KW-0251">Elongation factor</keyword>
<organism evidence="8 9">
    <name type="scientific">Methanosuratincola subterraneus</name>
    <dbReference type="NCBI Taxonomy" id="2593994"/>
    <lineage>
        <taxon>Archaea</taxon>
        <taxon>Thermoproteota</taxon>
        <taxon>Methanosuratincolia</taxon>
        <taxon>Candidatus Methanomethylicales</taxon>
        <taxon>Candidatus Methanomethylicaceae</taxon>
        <taxon>Candidatus Methanosuratincola (ex Vanwonterghem et al. 2016)</taxon>
    </lineage>
</organism>
<name>A0A3S3S728_METS7</name>
<dbReference type="InterPro" id="IPR014717">
    <property type="entry name" value="Transl_elong_EF1B/ribsomal_bS6"/>
</dbReference>
<comment type="caution">
    <text evidence="8">The sequence shown here is derived from an EMBL/GenBank/DDBJ whole genome shotgun (WGS) entry which is preliminary data.</text>
</comment>
<gene>
    <name evidence="6" type="primary">ef1b</name>
    <name evidence="8" type="ORF">Metus_0824</name>
</gene>
<proteinExistence type="inferred from homology"/>
<dbReference type="PANTHER" id="PTHR39647:SF1">
    <property type="entry name" value="ELONGATION FACTOR 1-BETA"/>
    <property type="match status" value="1"/>
</dbReference>
<dbReference type="SMART" id="SM00888">
    <property type="entry name" value="EF1_GNE"/>
    <property type="match status" value="1"/>
</dbReference>
<dbReference type="InterPro" id="IPR036219">
    <property type="entry name" value="eEF-1beta-like_sf"/>
</dbReference>
<dbReference type="InterPro" id="IPR004542">
    <property type="entry name" value="Transl_elong_EF1B_B_arc"/>
</dbReference>
<evidence type="ECO:0000313" key="9">
    <source>
        <dbReference type="Proteomes" id="UP000288215"/>
    </source>
</evidence>
<evidence type="ECO:0000259" key="7">
    <source>
        <dbReference type="SMART" id="SM00888"/>
    </source>
</evidence>
<evidence type="ECO:0000256" key="2">
    <source>
        <dbReference type="ARBA" id="ARBA00007411"/>
    </source>
</evidence>
<evidence type="ECO:0000256" key="1">
    <source>
        <dbReference type="ARBA" id="ARBA00003815"/>
    </source>
</evidence>
<dbReference type="Pfam" id="PF00736">
    <property type="entry name" value="EF1_GNE"/>
    <property type="match status" value="1"/>
</dbReference>
<protein>
    <recommendedName>
        <fullName evidence="3 6">Elongation factor 1-beta</fullName>
        <shortName evidence="6">EF-1-beta</shortName>
    </recommendedName>
    <alternativeName>
        <fullName evidence="6">aEF-1beta</fullName>
    </alternativeName>
</protein>